<evidence type="ECO:0000256" key="3">
    <source>
        <dbReference type="ARBA" id="ARBA00022989"/>
    </source>
</evidence>
<comment type="caution">
    <text evidence="8">The sequence shown here is derived from an EMBL/GenBank/DDBJ whole genome shotgun (WGS) entry which is preliminary data.</text>
</comment>
<comment type="subcellular location">
    <subcellularLocation>
        <location evidence="1">Membrane</location>
        <topology evidence="1">Multi-pass membrane protein</topology>
    </subcellularLocation>
</comment>
<feature type="transmembrane region" description="Helical" evidence="6">
    <location>
        <begin position="292"/>
        <end position="313"/>
    </location>
</feature>
<evidence type="ECO:0000256" key="6">
    <source>
        <dbReference type="SAM" id="Phobius"/>
    </source>
</evidence>
<feature type="region of interest" description="Disordered" evidence="5">
    <location>
        <begin position="561"/>
        <end position="590"/>
    </location>
</feature>
<evidence type="ECO:0000256" key="5">
    <source>
        <dbReference type="SAM" id="MobiDB-lite"/>
    </source>
</evidence>
<evidence type="ECO:0000256" key="4">
    <source>
        <dbReference type="ARBA" id="ARBA00023136"/>
    </source>
</evidence>
<feature type="domain" description="G-protein coupled receptors family 2 profile 2" evidence="7">
    <location>
        <begin position="13"/>
        <end position="205"/>
    </location>
</feature>
<dbReference type="GO" id="GO:0007189">
    <property type="term" value="P:adenylate cyclase-activating G protein-coupled receptor signaling pathway"/>
    <property type="evidence" value="ECO:0007669"/>
    <property type="project" value="TreeGrafter"/>
</dbReference>
<feature type="transmembrane region" description="Helical" evidence="6">
    <location>
        <begin position="15"/>
        <end position="38"/>
    </location>
</feature>
<feature type="transmembrane region" description="Helical" evidence="6">
    <location>
        <begin position="143"/>
        <end position="161"/>
    </location>
</feature>
<keyword evidence="2 6" id="KW-0812">Transmembrane</keyword>
<name>A0A5A8EC78_CAFRO</name>
<evidence type="ECO:0000313" key="9">
    <source>
        <dbReference type="Proteomes" id="UP000322899"/>
    </source>
</evidence>
<dbReference type="GO" id="GO:0005886">
    <property type="term" value="C:plasma membrane"/>
    <property type="evidence" value="ECO:0007669"/>
    <property type="project" value="TreeGrafter"/>
</dbReference>
<feature type="transmembrane region" description="Helical" evidence="6">
    <location>
        <begin position="333"/>
        <end position="359"/>
    </location>
</feature>
<dbReference type="PROSITE" id="PS50261">
    <property type="entry name" value="G_PROTEIN_RECEP_F2_4"/>
    <property type="match status" value="1"/>
</dbReference>
<dbReference type="OrthoDB" id="10379133at2759"/>
<feature type="transmembrane region" description="Helical" evidence="6">
    <location>
        <begin position="59"/>
        <end position="83"/>
    </location>
</feature>
<keyword evidence="4 6" id="KW-0472">Membrane</keyword>
<dbReference type="Gene3D" id="1.20.1070.10">
    <property type="entry name" value="Rhodopsin 7-helix transmembrane proteins"/>
    <property type="match status" value="1"/>
</dbReference>
<organism evidence="8 9">
    <name type="scientific">Cafeteria roenbergensis</name>
    <name type="common">Marine flagellate</name>
    <dbReference type="NCBI Taxonomy" id="33653"/>
    <lineage>
        <taxon>Eukaryota</taxon>
        <taxon>Sar</taxon>
        <taxon>Stramenopiles</taxon>
        <taxon>Bigyra</taxon>
        <taxon>Opalozoa</taxon>
        <taxon>Bicosoecida</taxon>
        <taxon>Cafeteriaceae</taxon>
        <taxon>Cafeteria</taxon>
    </lineage>
</organism>
<gene>
    <name evidence="8" type="ORF">FNF27_04986</name>
</gene>
<dbReference type="PANTHER" id="PTHR23112">
    <property type="entry name" value="G PROTEIN-COUPLED RECEPTOR 157-RELATED"/>
    <property type="match status" value="1"/>
</dbReference>
<evidence type="ECO:0000259" key="7">
    <source>
        <dbReference type="PROSITE" id="PS50261"/>
    </source>
</evidence>
<keyword evidence="3 6" id="KW-1133">Transmembrane helix</keyword>
<accession>A0A5A8EC78</accession>
<dbReference type="InterPro" id="IPR017981">
    <property type="entry name" value="GPCR_2-like_7TM"/>
</dbReference>
<reference evidence="8 9" key="1">
    <citation type="submission" date="2019-07" db="EMBL/GenBank/DDBJ databases">
        <title>Genomes of Cafeteria roenbergensis.</title>
        <authorList>
            <person name="Fischer M.G."/>
            <person name="Hackl T."/>
            <person name="Roman M."/>
        </authorList>
    </citation>
    <scope>NUCLEOTIDE SEQUENCE [LARGE SCALE GENOMIC DNA]</scope>
    <source>
        <strain evidence="8 9">E4-10P</strain>
    </source>
</reference>
<feature type="transmembrane region" description="Helical" evidence="6">
    <location>
        <begin position="186"/>
        <end position="205"/>
    </location>
</feature>
<evidence type="ECO:0000313" key="8">
    <source>
        <dbReference type="EMBL" id="KAA0173491.1"/>
    </source>
</evidence>
<dbReference type="Proteomes" id="UP000322899">
    <property type="component" value="Unassembled WGS sequence"/>
</dbReference>
<dbReference type="AlphaFoldDB" id="A0A5A8EC78"/>
<proteinExistence type="predicted"/>
<sequence>MDFAASAAFIGSMQLISGICGALSALGSLVLIVSFVVYSSEQWRSADGSASVERKVKALIGGYLLQVCFLAVSDLLVGVSWVLSLFLSPDTSPDDTLCVVQAWLLALTPLISAAWTACLATELLMLAINIRKEVTGSFARRRYWFYHASWVLPLALGIPLIPGPSRPMFIGGMCWLDDGLAGEQPFVWLYIPKLAVMAYVVGVYLRVSGHVCAADAASATVDVADEDLSAQGSRRHPVSRCGWCAHRACLRVCCCYHCVFTSAGQRRSELSGRARNGCLACVRSSPCRLAGFHLYPAIYLACTVFPLLLRLNIGLRDNPKYPGHAQVVPGSLVGTFAGFLGPAQGILNCVVFIVGTTSVRRQVGALLRRADPRPLAPSPTAADGLLMDPGGGPAGGSPADPGRSGNGGGGMGSSVSSGGSGNGSRLGQWDSGDEEEEDDFALALLTARGMAPAAAAAAAAPARMRPVASQDELDARAMLRSYGLPASALRARSSRSLRQLLPGKSVQELAPRAARQPGSAAAGRQLEAGADATRGAGQGPGQRKAVGDDYGEALDFSFVAQPSDGSSLGGSGADEPMVRRSSAGSDWEFG</sequence>
<dbReference type="PANTHER" id="PTHR23112:SF0">
    <property type="entry name" value="TRANSMEMBRANE PROTEIN 116"/>
    <property type="match status" value="1"/>
</dbReference>
<evidence type="ECO:0000256" key="2">
    <source>
        <dbReference type="ARBA" id="ARBA00022692"/>
    </source>
</evidence>
<feature type="region of interest" description="Disordered" evidence="5">
    <location>
        <begin position="503"/>
        <end position="548"/>
    </location>
</feature>
<dbReference type="EMBL" id="VLTO01000032">
    <property type="protein sequence ID" value="KAA0173491.1"/>
    <property type="molecule type" value="Genomic_DNA"/>
</dbReference>
<dbReference type="GO" id="GO:0004930">
    <property type="term" value="F:G protein-coupled receptor activity"/>
    <property type="evidence" value="ECO:0007669"/>
    <property type="project" value="TreeGrafter"/>
</dbReference>
<dbReference type="GO" id="GO:0007166">
    <property type="term" value="P:cell surface receptor signaling pathway"/>
    <property type="evidence" value="ECO:0007669"/>
    <property type="project" value="InterPro"/>
</dbReference>
<protein>
    <recommendedName>
        <fullName evidence="7">G-protein coupled receptors family 2 profile 2 domain-containing protein</fullName>
    </recommendedName>
</protein>
<evidence type="ECO:0000256" key="1">
    <source>
        <dbReference type="ARBA" id="ARBA00004141"/>
    </source>
</evidence>
<feature type="region of interest" description="Disordered" evidence="5">
    <location>
        <begin position="371"/>
        <end position="437"/>
    </location>
</feature>
<feature type="compositionally biased region" description="Gly residues" evidence="5">
    <location>
        <begin position="404"/>
        <end position="424"/>
    </location>
</feature>
<feature type="transmembrane region" description="Helical" evidence="6">
    <location>
        <begin position="103"/>
        <end position="131"/>
    </location>
</feature>